<accession>A0A4Y7T7X4</accession>
<dbReference type="InterPro" id="IPR045079">
    <property type="entry name" value="Oxoprolinase-like"/>
</dbReference>
<reference evidence="2 3" key="1">
    <citation type="journal article" date="2019" name="Nat. Ecol. Evol.">
        <title>Megaphylogeny resolves global patterns of mushroom evolution.</title>
        <authorList>
            <person name="Varga T."/>
            <person name="Krizsan K."/>
            <person name="Foldi C."/>
            <person name="Dima B."/>
            <person name="Sanchez-Garcia M."/>
            <person name="Sanchez-Ramirez S."/>
            <person name="Szollosi G.J."/>
            <person name="Szarkandi J.G."/>
            <person name="Papp V."/>
            <person name="Albert L."/>
            <person name="Andreopoulos W."/>
            <person name="Angelini C."/>
            <person name="Antonin V."/>
            <person name="Barry K.W."/>
            <person name="Bougher N.L."/>
            <person name="Buchanan P."/>
            <person name="Buyck B."/>
            <person name="Bense V."/>
            <person name="Catcheside P."/>
            <person name="Chovatia M."/>
            <person name="Cooper J."/>
            <person name="Damon W."/>
            <person name="Desjardin D."/>
            <person name="Finy P."/>
            <person name="Geml J."/>
            <person name="Haridas S."/>
            <person name="Hughes K."/>
            <person name="Justo A."/>
            <person name="Karasinski D."/>
            <person name="Kautmanova I."/>
            <person name="Kiss B."/>
            <person name="Kocsube S."/>
            <person name="Kotiranta H."/>
            <person name="LaButti K.M."/>
            <person name="Lechner B.E."/>
            <person name="Liimatainen K."/>
            <person name="Lipzen A."/>
            <person name="Lukacs Z."/>
            <person name="Mihaltcheva S."/>
            <person name="Morgado L.N."/>
            <person name="Niskanen T."/>
            <person name="Noordeloos M.E."/>
            <person name="Ohm R.A."/>
            <person name="Ortiz-Santana B."/>
            <person name="Ovrebo C."/>
            <person name="Racz N."/>
            <person name="Riley R."/>
            <person name="Savchenko A."/>
            <person name="Shiryaev A."/>
            <person name="Soop K."/>
            <person name="Spirin V."/>
            <person name="Szebenyi C."/>
            <person name="Tomsovsky M."/>
            <person name="Tulloss R.E."/>
            <person name="Uehling J."/>
            <person name="Grigoriev I.V."/>
            <person name="Vagvolgyi C."/>
            <person name="Papp T."/>
            <person name="Martin F.M."/>
            <person name="Miettinen O."/>
            <person name="Hibbett D.S."/>
            <person name="Nagy L.G."/>
        </authorList>
    </citation>
    <scope>NUCLEOTIDE SEQUENCE [LARGE SCALE GENOMIC DNA]</scope>
    <source>
        <strain evidence="2 3">FP101781</strain>
    </source>
</reference>
<dbReference type="GO" id="GO:0017168">
    <property type="term" value="F:5-oxoprolinase (ATP-hydrolyzing) activity"/>
    <property type="evidence" value="ECO:0007669"/>
    <property type="project" value="TreeGrafter"/>
</dbReference>
<sequence>MANTLTNLEEKLKKGPDPILLTLFANRFMSVAEAMGRSLQQTAISTNIKERLDFSCALFSPDGDLVANAPFIPIHLGSMSFAVRYQMKLHSGTLKEGDVLMTNSPHAGGSHLPDITIITPVFDTETKEIIFFTASRGHHADIGGILPGSMPPTSVTIFEEGANIESFKIVDGGVFNARGLHEHMVEKPAQYPGSSGCRNIRDVESDLKAQIAANHKGIQLIHASLETVQEYMFHIRKNAEMSVRNLLKDVAKRAGTNILSAVDYLDDGSPIQLRVDINEEDGSAVLDFEGTGFEVRGNLNAPISVVHSAVIYCMRAMLDLDIPLNAGCLVPLTIHIPKKSLLSPSRTAAVCGGNVLTSQRIVDVVLKAFHACAASQGCTNNLTFGAGGKDKDGKNITGWGYYETIAGGSGAGPGWHGTDGVHTHITNTRIGDGSAGLGKWHGGEGVVREIEFLEGMQVSILSERRTRQPYGLEGGGSAASGRNTWIKKCRAEDGDLPEDQSTDSPEAVRDINIGGKATIWMGKGDRLKIETPGGGAWGLVDEEIEERVKELRNLHHSDNAGAWEPRGSIAERAAAQAAFGP</sequence>
<organism evidence="2 3">
    <name type="scientific">Coprinellus micaceus</name>
    <name type="common">Glistening ink-cap mushroom</name>
    <name type="synonym">Coprinus micaceus</name>
    <dbReference type="NCBI Taxonomy" id="71717"/>
    <lineage>
        <taxon>Eukaryota</taxon>
        <taxon>Fungi</taxon>
        <taxon>Dikarya</taxon>
        <taxon>Basidiomycota</taxon>
        <taxon>Agaricomycotina</taxon>
        <taxon>Agaricomycetes</taxon>
        <taxon>Agaricomycetidae</taxon>
        <taxon>Agaricales</taxon>
        <taxon>Agaricineae</taxon>
        <taxon>Psathyrellaceae</taxon>
        <taxon>Coprinellus</taxon>
    </lineage>
</organism>
<feature type="domain" description="Hydantoinase B/oxoprolinase" evidence="1">
    <location>
        <begin position="17"/>
        <end position="538"/>
    </location>
</feature>
<protein>
    <submittedName>
        <fullName evidence="2">Cytoplasmic protein</fullName>
    </submittedName>
</protein>
<dbReference type="InterPro" id="IPR003692">
    <property type="entry name" value="Hydantoinase_B"/>
</dbReference>
<dbReference type="Proteomes" id="UP000298030">
    <property type="component" value="Unassembled WGS sequence"/>
</dbReference>
<proteinExistence type="predicted"/>
<dbReference type="OrthoDB" id="3643at2759"/>
<evidence type="ECO:0000259" key="1">
    <source>
        <dbReference type="Pfam" id="PF02538"/>
    </source>
</evidence>
<dbReference type="PANTHER" id="PTHR11365:SF2">
    <property type="entry name" value="5-OXOPROLINASE"/>
    <property type="match status" value="1"/>
</dbReference>
<name>A0A4Y7T7X4_COPMI</name>
<dbReference type="GO" id="GO:0006749">
    <property type="term" value="P:glutathione metabolic process"/>
    <property type="evidence" value="ECO:0007669"/>
    <property type="project" value="TreeGrafter"/>
</dbReference>
<dbReference type="AlphaFoldDB" id="A0A4Y7T7X4"/>
<dbReference type="EMBL" id="QPFP01000026">
    <property type="protein sequence ID" value="TEB29659.1"/>
    <property type="molecule type" value="Genomic_DNA"/>
</dbReference>
<keyword evidence="3" id="KW-1185">Reference proteome</keyword>
<dbReference type="PANTHER" id="PTHR11365">
    <property type="entry name" value="5-OXOPROLINASE RELATED"/>
    <property type="match status" value="1"/>
</dbReference>
<comment type="caution">
    <text evidence="2">The sequence shown here is derived from an EMBL/GenBank/DDBJ whole genome shotgun (WGS) entry which is preliminary data.</text>
</comment>
<gene>
    <name evidence="2" type="ORF">FA13DRAFT_1755468</name>
</gene>
<dbReference type="GO" id="GO:0005829">
    <property type="term" value="C:cytosol"/>
    <property type="evidence" value="ECO:0007669"/>
    <property type="project" value="TreeGrafter"/>
</dbReference>
<dbReference type="STRING" id="71717.A0A4Y7T7X4"/>
<evidence type="ECO:0000313" key="3">
    <source>
        <dbReference type="Proteomes" id="UP000298030"/>
    </source>
</evidence>
<dbReference type="Pfam" id="PF02538">
    <property type="entry name" value="Hydantoinase_B"/>
    <property type="match status" value="1"/>
</dbReference>
<evidence type="ECO:0000313" key="2">
    <source>
        <dbReference type="EMBL" id="TEB29659.1"/>
    </source>
</evidence>